<dbReference type="EC" id="2.3.1.-" evidence="2"/>
<dbReference type="InterPro" id="IPR000182">
    <property type="entry name" value="GNAT_dom"/>
</dbReference>
<dbReference type="InterPro" id="IPR025559">
    <property type="entry name" value="Eis_dom"/>
</dbReference>
<accession>A0ABW4RKK1</accession>
<protein>
    <submittedName>
        <fullName evidence="2">Enhanced intracellular survival protein Eis</fullName>
        <ecNumber evidence="2">2.3.1.-</ecNumber>
    </submittedName>
</protein>
<dbReference type="SUPFAM" id="SSF55729">
    <property type="entry name" value="Acyl-CoA N-acyltransferases (Nat)"/>
    <property type="match status" value="1"/>
</dbReference>
<sequence>MEIRQLKAEEFEQHMELSSYAFQYKLNAEEIEQSRQLFKPERVWGVFEDGVLQAQLKLIPFQTYIQQQSMEMGGIAGVATWPENRRQGLVDQLLRHALQLMKQQGQSVSFLHPFYFPFYRKYGWELYTEYMQYTIPTALLPAKVQTDGYIKRGVRDLELLHSIYGQYASQYNGTLVRDIERWTNATLRSDDTRTAVYYANDGQAQGYILYTVLDKEMNISEIAYTTEEARRGLWTYISNHDSMVQHVKLKAPLDDGLPYLLQDPRIEQQKVPYFMARIVDVKAFLEQYPFEHGTTGQLTIEISDRVAEWNAGVWQIVWDADGHATVKQMESDEDVAQSANDVQVKADIRVWTAMLMGYKRPSELSRWEQLDGDEQAIQLLEKLIPRRGTHLMDFF</sequence>
<dbReference type="Pfam" id="PF13527">
    <property type="entry name" value="Acetyltransf_9"/>
    <property type="match status" value="1"/>
</dbReference>
<gene>
    <name evidence="2" type="primary">eis</name>
    <name evidence="2" type="ORF">ACFSC9_14875</name>
</gene>
<evidence type="ECO:0000313" key="2">
    <source>
        <dbReference type="EMBL" id="MFD1886811.1"/>
    </source>
</evidence>
<dbReference type="RefSeq" id="WP_347326071.1">
    <property type="nucleotide sequence ID" value="NZ_JBCGUH010000009.1"/>
</dbReference>
<dbReference type="PANTHER" id="PTHR37817">
    <property type="entry name" value="N-ACETYLTRANSFERASE EIS"/>
    <property type="match status" value="1"/>
</dbReference>
<keyword evidence="3" id="KW-1185">Reference proteome</keyword>
<dbReference type="Gene3D" id="3.30.1050.10">
    <property type="entry name" value="SCP2 sterol-binding domain"/>
    <property type="match status" value="1"/>
</dbReference>
<dbReference type="InterPro" id="IPR041380">
    <property type="entry name" value="Acetyltransf_17"/>
</dbReference>
<comment type="caution">
    <text evidence="2">The sequence shown here is derived from an EMBL/GenBank/DDBJ whole genome shotgun (WGS) entry which is preliminary data.</text>
</comment>
<dbReference type="Gene3D" id="3.40.630.30">
    <property type="match status" value="2"/>
</dbReference>
<keyword evidence="2" id="KW-0808">Transferase</keyword>
<dbReference type="InterPro" id="IPR016181">
    <property type="entry name" value="Acyl_CoA_acyltransferase"/>
</dbReference>
<dbReference type="EMBL" id="JBHUEH010000016">
    <property type="protein sequence ID" value="MFD1886811.1"/>
    <property type="molecule type" value="Genomic_DNA"/>
</dbReference>
<dbReference type="CDD" id="cd04301">
    <property type="entry name" value="NAT_SF"/>
    <property type="match status" value="1"/>
</dbReference>
<dbReference type="SUPFAM" id="SSF55718">
    <property type="entry name" value="SCP-like"/>
    <property type="match status" value="1"/>
</dbReference>
<dbReference type="Pfam" id="PF17668">
    <property type="entry name" value="Acetyltransf_17"/>
    <property type="match status" value="1"/>
</dbReference>
<dbReference type="GO" id="GO:0016746">
    <property type="term" value="F:acyltransferase activity"/>
    <property type="evidence" value="ECO:0007669"/>
    <property type="project" value="UniProtKB-KW"/>
</dbReference>
<proteinExistence type="predicted"/>
<evidence type="ECO:0000313" key="3">
    <source>
        <dbReference type="Proteomes" id="UP001597233"/>
    </source>
</evidence>
<dbReference type="PROSITE" id="PS51186">
    <property type="entry name" value="GNAT"/>
    <property type="match status" value="1"/>
</dbReference>
<dbReference type="InterPro" id="IPR051554">
    <property type="entry name" value="Acetyltransferase_Eis"/>
</dbReference>
<dbReference type="Proteomes" id="UP001597233">
    <property type="component" value="Unassembled WGS sequence"/>
</dbReference>
<dbReference type="Pfam" id="PF13530">
    <property type="entry name" value="SCP2_2"/>
    <property type="match status" value="1"/>
</dbReference>
<keyword evidence="2" id="KW-0012">Acyltransferase</keyword>
<reference evidence="3" key="1">
    <citation type="journal article" date="2019" name="Int. J. Syst. Evol. Microbiol.">
        <title>The Global Catalogue of Microorganisms (GCM) 10K type strain sequencing project: providing services to taxonomists for standard genome sequencing and annotation.</title>
        <authorList>
            <consortium name="The Broad Institute Genomics Platform"/>
            <consortium name="The Broad Institute Genome Sequencing Center for Infectious Disease"/>
            <person name="Wu L."/>
            <person name="Ma J."/>
        </authorList>
    </citation>
    <scope>NUCLEOTIDE SEQUENCE [LARGE SCALE GENOMIC DNA]</scope>
    <source>
        <strain evidence="3">CCUG 54950</strain>
    </source>
</reference>
<dbReference type="InterPro" id="IPR036527">
    <property type="entry name" value="SCP2_sterol-bd_dom_sf"/>
</dbReference>
<dbReference type="PANTHER" id="PTHR37817:SF1">
    <property type="entry name" value="N-ACETYLTRANSFERASE EIS"/>
    <property type="match status" value="1"/>
</dbReference>
<evidence type="ECO:0000259" key="1">
    <source>
        <dbReference type="PROSITE" id="PS51186"/>
    </source>
</evidence>
<organism evidence="2 3">
    <name type="scientific">Paenibacillus wenxiniae</name>
    <dbReference type="NCBI Taxonomy" id="1636843"/>
    <lineage>
        <taxon>Bacteria</taxon>
        <taxon>Bacillati</taxon>
        <taxon>Bacillota</taxon>
        <taxon>Bacilli</taxon>
        <taxon>Bacillales</taxon>
        <taxon>Paenibacillaceae</taxon>
        <taxon>Paenibacillus</taxon>
    </lineage>
</organism>
<feature type="domain" description="N-acetyltransferase" evidence="1">
    <location>
        <begin position="1"/>
        <end position="146"/>
    </location>
</feature>
<name>A0ABW4RKK1_9BACL</name>